<organism evidence="2 3">
    <name type="scientific">Rhodomicrobium vannielii (strain ATCC 17100 / DSM 162 / LMG 4299 / NCIMB 10020 / ATH 3.1.1)</name>
    <dbReference type="NCBI Taxonomy" id="648757"/>
    <lineage>
        <taxon>Bacteria</taxon>
        <taxon>Pseudomonadati</taxon>
        <taxon>Pseudomonadota</taxon>
        <taxon>Alphaproteobacteria</taxon>
        <taxon>Hyphomicrobiales</taxon>
        <taxon>Hyphomicrobiaceae</taxon>
        <taxon>Rhodomicrobium</taxon>
    </lineage>
</organism>
<dbReference type="EMBL" id="CP002292">
    <property type="protein sequence ID" value="ADP70708.1"/>
    <property type="molecule type" value="Genomic_DNA"/>
</dbReference>
<keyword evidence="1" id="KW-1133">Transmembrane helix</keyword>
<sequence>MRKWFTFSYFAILSAQSYLLAPEEWRLLAALWGAILGLVLSFLSIIADTLQRIRQEERDV</sequence>
<name>E3I757_RHOVT</name>
<keyword evidence="3" id="KW-1185">Reference proteome</keyword>
<feature type="transmembrane region" description="Helical" evidence="1">
    <location>
        <begin position="27"/>
        <end position="47"/>
    </location>
</feature>
<reference evidence="3" key="1">
    <citation type="journal article" date="2011" name="J. Bacteriol.">
        <title>Genome sequences of eight morphologically diverse alphaproteobacteria.</title>
        <authorList>
            <consortium name="US DOE Joint Genome Institute"/>
            <person name="Brown P.J."/>
            <person name="Kysela D.T."/>
            <person name="Buechlein A."/>
            <person name="Hemmerich C."/>
            <person name="Brun Y.V."/>
        </authorList>
    </citation>
    <scope>NUCLEOTIDE SEQUENCE [LARGE SCALE GENOMIC DNA]</scope>
    <source>
        <strain evidence="3">ATCC 17100 / ATH 3.1.1 / DSM 162 / LMG 4299</strain>
    </source>
</reference>
<dbReference type="HOGENOM" id="CLU_2938786_0_0_5"/>
<dbReference type="Proteomes" id="UP000001399">
    <property type="component" value="Chromosome"/>
</dbReference>
<gene>
    <name evidence="2" type="ordered locus">Rvan_1453</name>
</gene>
<evidence type="ECO:0000313" key="3">
    <source>
        <dbReference type="Proteomes" id="UP000001399"/>
    </source>
</evidence>
<evidence type="ECO:0000256" key="1">
    <source>
        <dbReference type="SAM" id="Phobius"/>
    </source>
</evidence>
<dbReference type="AlphaFoldDB" id="E3I757"/>
<proteinExistence type="predicted"/>
<keyword evidence="1" id="KW-0472">Membrane</keyword>
<dbReference type="STRING" id="648757.Rvan_1453"/>
<accession>E3I757</accession>
<keyword evidence="1" id="KW-0812">Transmembrane</keyword>
<dbReference type="KEGG" id="rva:Rvan_1453"/>
<evidence type="ECO:0000313" key="2">
    <source>
        <dbReference type="EMBL" id="ADP70708.1"/>
    </source>
</evidence>
<protein>
    <submittedName>
        <fullName evidence="2">Uncharacterized protein</fullName>
    </submittedName>
</protein>